<organism evidence="2 3">
    <name type="scientific">Mucilaginibacter ginkgonis</name>
    <dbReference type="NCBI Taxonomy" id="2682091"/>
    <lineage>
        <taxon>Bacteria</taxon>
        <taxon>Pseudomonadati</taxon>
        <taxon>Bacteroidota</taxon>
        <taxon>Sphingobacteriia</taxon>
        <taxon>Sphingobacteriales</taxon>
        <taxon>Sphingobacteriaceae</taxon>
        <taxon>Mucilaginibacter</taxon>
    </lineage>
</organism>
<dbReference type="InterPro" id="IPR011006">
    <property type="entry name" value="CheY-like_superfamily"/>
</dbReference>
<reference evidence="2 3" key="1">
    <citation type="submission" date="2020-12" db="EMBL/GenBank/DDBJ databases">
        <title>HMF7856_wgs.fasta genome submission.</title>
        <authorList>
            <person name="Kang H."/>
            <person name="Kim H."/>
            <person name="Joh K."/>
        </authorList>
    </citation>
    <scope>NUCLEOTIDE SEQUENCE [LARGE SCALE GENOMIC DNA]</scope>
    <source>
        <strain evidence="2 3">HMF7856</strain>
    </source>
</reference>
<dbReference type="InterPro" id="IPR001789">
    <property type="entry name" value="Sig_transdc_resp-reg_receiver"/>
</dbReference>
<protein>
    <submittedName>
        <fullName evidence="2">Response regulator transcription factor</fullName>
    </submittedName>
</protein>
<keyword evidence="3" id="KW-1185">Reference proteome</keyword>
<accession>A0A6I4HUI8</accession>
<dbReference type="Gene3D" id="3.40.50.2300">
    <property type="match status" value="1"/>
</dbReference>
<name>A0A6I4HUI8_9SPHI</name>
<proteinExistence type="predicted"/>
<dbReference type="SMART" id="SM00448">
    <property type="entry name" value="REC"/>
    <property type="match status" value="1"/>
</dbReference>
<dbReference type="PROSITE" id="PS50110">
    <property type="entry name" value="RESPONSE_REGULATORY"/>
    <property type="match status" value="1"/>
</dbReference>
<evidence type="ECO:0000313" key="3">
    <source>
        <dbReference type="Proteomes" id="UP000429232"/>
    </source>
</evidence>
<dbReference type="AlphaFoldDB" id="A0A6I4HUI8"/>
<dbReference type="EMBL" id="CP066775">
    <property type="protein sequence ID" value="QQL50146.1"/>
    <property type="molecule type" value="Genomic_DNA"/>
</dbReference>
<dbReference type="Proteomes" id="UP000429232">
    <property type="component" value="Chromosome"/>
</dbReference>
<sequence>MAHVLIIETTEIAAVLDFLLKEDGHTTTIFDAVNDIRHVAAIIPDVMFIHERNLVGFSGSEIVRQLKSFESTKNIKTVLLSTSPDIKQQFMDARADAYLPKPFDIDQIPLLMRRLVPASKVIDPLI</sequence>
<dbReference type="GO" id="GO:0000160">
    <property type="term" value="P:phosphorelay signal transduction system"/>
    <property type="evidence" value="ECO:0007669"/>
    <property type="project" value="InterPro"/>
</dbReference>
<evidence type="ECO:0000313" key="2">
    <source>
        <dbReference type="EMBL" id="QQL50146.1"/>
    </source>
</evidence>
<gene>
    <name evidence="2" type="ORF">GO620_001460</name>
</gene>
<dbReference type="SUPFAM" id="SSF52172">
    <property type="entry name" value="CheY-like"/>
    <property type="match status" value="1"/>
</dbReference>
<comment type="caution">
    <text evidence="1">Lacks conserved residue(s) required for the propagation of feature annotation.</text>
</comment>
<dbReference type="RefSeq" id="WP_157522970.1">
    <property type="nucleotide sequence ID" value="NZ_CP066775.1"/>
</dbReference>
<evidence type="ECO:0000256" key="1">
    <source>
        <dbReference type="PROSITE-ProRule" id="PRU00169"/>
    </source>
</evidence>
<dbReference type="KEGG" id="mgik:GO620_001460"/>